<comment type="subcellular location">
    <subcellularLocation>
        <location evidence="1 12">Cell inner membrane</location>
        <topology evidence="1 12">Multi-pass membrane protein</topology>
    </subcellularLocation>
</comment>
<evidence type="ECO:0000313" key="16">
    <source>
        <dbReference type="Proteomes" id="UP000001625"/>
    </source>
</evidence>
<dbReference type="OrthoDB" id="9810952at2"/>
<feature type="transmembrane region" description="Helical" evidence="14">
    <location>
        <begin position="272"/>
        <end position="294"/>
    </location>
</feature>
<evidence type="ECO:0000256" key="7">
    <source>
        <dbReference type="ARBA" id="ARBA00022692"/>
    </source>
</evidence>
<keyword evidence="6 12" id="KW-0633">Potassium transport</keyword>
<dbReference type="GO" id="GO:0005886">
    <property type="term" value="C:plasma membrane"/>
    <property type="evidence" value="ECO:0007669"/>
    <property type="project" value="UniProtKB-SubCell"/>
</dbReference>
<evidence type="ECO:0000256" key="6">
    <source>
        <dbReference type="ARBA" id="ARBA00022538"/>
    </source>
</evidence>
<evidence type="ECO:0000256" key="10">
    <source>
        <dbReference type="ARBA" id="ARBA00023065"/>
    </source>
</evidence>
<dbReference type="PIRSF" id="PIRSF006247">
    <property type="entry name" value="TrkH"/>
    <property type="match status" value="1"/>
</dbReference>
<keyword evidence="9 14" id="KW-1133">Transmembrane helix</keyword>
<evidence type="ECO:0000256" key="5">
    <source>
        <dbReference type="ARBA" id="ARBA00022519"/>
    </source>
</evidence>
<reference evidence="15 16" key="1">
    <citation type="submission" date="2010-03" db="EMBL/GenBank/DDBJ databases">
        <title>Complete sequence of Sideroxydans lithotrophicus ES-1.</title>
        <authorList>
            <consortium name="US DOE Joint Genome Institute"/>
            <person name="Lucas S."/>
            <person name="Copeland A."/>
            <person name="Lapidus A."/>
            <person name="Cheng J.-F."/>
            <person name="Bruce D."/>
            <person name="Goodwin L."/>
            <person name="Pitluck S."/>
            <person name="Munk A.C."/>
            <person name="Detter J.C."/>
            <person name="Han C."/>
            <person name="Tapia R."/>
            <person name="Larimer F."/>
            <person name="Land M."/>
            <person name="Hauser L."/>
            <person name="Kyrpides N."/>
            <person name="Ivanova N."/>
            <person name="Emerson D."/>
            <person name="Woyke T."/>
        </authorList>
    </citation>
    <scope>NUCLEOTIDE SEQUENCE [LARGE SCALE GENOMIC DNA]</scope>
    <source>
        <strain evidence="15 16">ES-1</strain>
    </source>
</reference>
<evidence type="ECO:0000256" key="9">
    <source>
        <dbReference type="ARBA" id="ARBA00022989"/>
    </source>
</evidence>
<comment type="similarity">
    <text evidence="2 12">Belongs to the TrkH potassium transport family.</text>
</comment>
<gene>
    <name evidence="15" type="ordered locus">Slit_2941</name>
</gene>
<dbReference type="Proteomes" id="UP000001625">
    <property type="component" value="Chromosome"/>
</dbReference>
<keyword evidence="7 14" id="KW-0812">Transmembrane</keyword>
<dbReference type="STRING" id="580332.Slit_2941"/>
<feature type="transmembrane region" description="Helical" evidence="14">
    <location>
        <begin position="70"/>
        <end position="93"/>
    </location>
</feature>
<keyword evidence="3 12" id="KW-0813">Transport</keyword>
<dbReference type="HOGENOM" id="CLU_030708_0_2_4"/>
<feature type="binding site" evidence="13">
    <location>
        <position position="111"/>
    </location>
    <ligand>
        <name>K(+)</name>
        <dbReference type="ChEBI" id="CHEBI:29103"/>
    </ligand>
</feature>
<evidence type="ECO:0000256" key="12">
    <source>
        <dbReference type="PIRNR" id="PIRNR006247"/>
    </source>
</evidence>
<feature type="transmembrane region" description="Helical" evidence="14">
    <location>
        <begin position="240"/>
        <end position="260"/>
    </location>
</feature>
<evidence type="ECO:0000256" key="13">
    <source>
        <dbReference type="PIRSR" id="PIRSR006247-1"/>
    </source>
</evidence>
<evidence type="ECO:0000256" key="2">
    <source>
        <dbReference type="ARBA" id="ARBA00009137"/>
    </source>
</evidence>
<proteinExistence type="inferred from homology"/>
<feature type="binding site" evidence="13">
    <location>
        <position position="112"/>
    </location>
    <ligand>
        <name>K(+)</name>
        <dbReference type="ChEBI" id="CHEBI:29103"/>
    </ligand>
</feature>
<dbReference type="KEGG" id="slt:Slit_2941"/>
<evidence type="ECO:0000256" key="3">
    <source>
        <dbReference type="ARBA" id="ARBA00022448"/>
    </source>
</evidence>
<keyword evidence="11 12" id="KW-0472">Membrane</keyword>
<feature type="transmembrane region" description="Helical" evidence="14">
    <location>
        <begin position="134"/>
        <end position="153"/>
    </location>
</feature>
<feature type="transmembrane region" description="Helical" evidence="14">
    <location>
        <begin position="393"/>
        <end position="417"/>
    </location>
</feature>
<feature type="transmembrane region" description="Helical" evidence="14">
    <location>
        <begin position="40"/>
        <end position="58"/>
    </location>
</feature>
<evidence type="ECO:0000256" key="11">
    <source>
        <dbReference type="ARBA" id="ARBA00023136"/>
    </source>
</evidence>
<dbReference type="EMBL" id="CP001965">
    <property type="protein sequence ID" value="ADE13166.1"/>
    <property type="molecule type" value="Genomic_DNA"/>
</dbReference>
<evidence type="ECO:0000256" key="14">
    <source>
        <dbReference type="SAM" id="Phobius"/>
    </source>
</evidence>
<protein>
    <recommendedName>
        <fullName evidence="12">Trk system potassium uptake protein</fullName>
    </recommendedName>
</protein>
<keyword evidence="13" id="KW-0479">Metal-binding</keyword>
<feature type="binding site" evidence="13">
    <location>
        <position position="221"/>
    </location>
    <ligand>
        <name>K(+)</name>
        <dbReference type="ChEBI" id="CHEBI:29103"/>
    </ligand>
</feature>
<evidence type="ECO:0000313" key="15">
    <source>
        <dbReference type="EMBL" id="ADE13166.1"/>
    </source>
</evidence>
<dbReference type="RefSeq" id="WP_013031062.1">
    <property type="nucleotide sequence ID" value="NC_013959.1"/>
</dbReference>
<dbReference type="GO" id="GO:0015379">
    <property type="term" value="F:potassium:chloride symporter activity"/>
    <property type="evidence" value="ECO:0007669"/>
    <property type="project" value="InterPro"/>
</dbReference>
<evidence type="ECO:0000256" key="4">
    <source>
        <dbReference type="ARBA" id="ARBA00022475"/>
    </source>
</evidence>
<keyword evidence="8 12" id="KW-0630">Potassium</keyword>
<dbReference type="eggNOG" id="COG0168">
    <property type="taxonomic scope" value="Bacteria"/>
</dbReference>
<keyword evidence="4 12" id="KW-1003">Cell membrane</keyword>
<dbReference type="InterPro" id="IPR003445">
    <property type="entry name" value="Cat_transpt"/>
</dbReference>
<feature type="transmembrane region" description="Helical" evidence="14">
    <location>
        <begin position="7"/>
        <end position="28"/>
    </location>
</feature>
<dbReference type="AlphaFoldDB" id="D5CQE5"/>
<feature type="transmembrane region" description="Helical" evidence="14">
    <location>
        <begin position="335"/>
        <end position="354"/>
    </location>
</feature>
<dbReference type="Pfam" id="PF02386">
    <property type="entry name" value="TrkH"/>
    <property type="match status" value="2"/>
</dbReference>
<keyword evidence="10 12" id="KW-0406">Ion transport</keyword>
<dbReference type="GO" id="GO:0046872">
    <property type="term" value="F:metal ion binding"/>
    <property type="evidence" value="ECO:0007669"/>
    <property type="project" value="UniProtKB-KW"/>
</dbReference>
<feature type="transmembrane region" description="Helical" evidence="14">
    <location>
        <begin position="455"/>
        <end position="483"/>
    </location>
</feature>
<accession>D5CQE5</accession>
<dbReference type="PANTHER" id="PTHR32024:SF2">
    <property type="entry name" value="TRK SYSTEM POTASSIUM UPTAKE PROTEIN TRKG-RELATED"/>
    <property type="match status" value="1"/>
</dbReference>
<keyword evidence="16" id="KW-1185">Reference proteome</keyword>
<dbReference type="PANTHER" id="PTHR32024">
    <property type="entry name" value="TRK SYSTEM POTASSIUM UPTAKE PROTEIN TRKG-RELATED"/>
    <property type="match status" value="1"/>
</dbReference>
<name>D5CQE5_SIDLE</name>
<comment type="function">
    <text evidence="12">Low-affinity potassium transport system. Interacts with Trk system potassium uptake protein TrkA.</text>
</comment>
<dbReference type="InterPro" id="IPR004772">
    <property type="entry name" value="TrkH"/>
</dbReference>
<evidence type="ECO:0000256" key="1">
    <source>
        <dbReference type="ARBA" id="ARBA00004429"/>
    </source>
</evidence>
<feature type="transmembrane region" description="Helical" evidence="14">
    <location>
        <begin position="186"/>
        <end position="208"/>
    </location>
</feature>
<sequence length="485" mass="52667">MGRALTVLNALGLMLVVFSFSYVLPILTSLAYDDGTEIDFLLAMLWTAGTGVLLWLLTRRYKGELSIRHGYLLVVAMWTAMPAVATFPLLLVINGLPFTQAYFETMSGITTTGATVLSGLDNMPPAINLWRHELNWLGGMGIIVLAVAVLPLLGIGGRQLFKAETPGPMKDSALTPRITETARNLWLVYAGITLACILSLKLAGMNWLDAICHAFAAMGLGGFSTHDASVGYFNSPAIEFVLIIFMLLAAMNFATHFLAWRGRSLKIYLHDAEAVATVSLILGSCLGVGLFLWWQGTYPNFWTALRYASFNLVSMATDCGFANADFNKWPTFAPMWMLFLSCVAVSSGSTGGGIKMIRTLVLVKQAGREFLLLLHPAAVNPMKIGGHVVANHIVFAVLGFIFLYFVSIATLTFALLISGLDFVSSFSAVIACINNAGPGLGIVGPASTYAVLTNFQLWVCTLAMLIGRLEIFTILILFTPAFWRR</sequence>
<keyword evidence="5 12" id="KW-0997">Cell inner membrane</keyword>
<feature type="binding site" evidence="13">
    <location>
        <position position="435"/>
    </location>
    <ligand>
        <name>K(+)</name>
        <dbReference type="ChEBI" id="CHEBI:29103"/>
    </ligand>
</feature>
<feature type="binding site" evidence="13">
    <location>
        <position position="220"/>
    </location>
    <ligand>
        <name>K(+)</name>
        <dbReference type="ChEBI" id="CHEBI:29103"/>
    </ligand>
</feature>
<organism evidence="15 16">
    <name type="scientific">Sideroxydans lithotrophicus (strain ES-1)</name>
    <dbReference type="NCBI Taxonomy" id="580332"/>
    <lineage>
        <taxon>Bacteria</taxon>
        <taxon>Pseudomonadati</taxon>
        <taxon>Pseudomonadota</taxon>
        <taxon>Betaproteobacteria</taxon>
        <taxon>Nitrosomonadales</taxon>
        <taxon>Gallionellaceae</taxon>
        <taxon>Sideroxydans</taxon>
    </lineage>
</organism>
<evidence type="ECO:0000256" key="8">
    <source>
        <dbReference type="ARBA" id="ARBA00022958"/>
    </source>
</evidence>